<keyword evidence="7" id="KW-1185">Reference proteome</keyword>
<comment type="similarity">
    <text evidence="1">Belongs to the asparaginase 1 family.</text>
</comment>
<feature type="domain" description="Asparaginase/glutaminase C-terminal" evidence="5">
    <location>
        <begin position="219"/>
        <end position="326"/>
    </location>
</feature>
<evidence type="ECO:0000259" key="4">
    <source>
        <dbReference type="Pfam" id="PF00710"/>
    </source>
</evidence>
<dbReference type="RefSeq" id="WP_111068245.1">
    <property type="nucleotide sequence ID" value="NZ_CP029830.1"/>
</dbReference>
<dbReference type="InterPro" id="IPR027473">
    <property type="entry name" value="L-asparaginase_C"/>
</dbReference>
<evidence type="ECO:0000313" key="7">
    <source>
        <dbReference type="Proteomes" id="UP000249605"/>
    </source>
</evidence>
<dbReference type="PRINTS" id="PR00139">
    <property type="entry name" value="ASNGLNASE"/>
</dbReference>
<dbReference type="SUPFAM" id="SSF53774">
    <property type="entry name" value="Glutaminase/Asparaginase"/>
    <property type="match status" value="1"/>
</dbReference>
<dbReference type="InterPro" id="IPR027474">
    <property type="entry name" value="L-asparaginase_N"/>
</dbReference>
<evidence type="ECO:0000259" key="5">
    <source>
        <dbReference type="Pfam" id="PF17763"/>
    </source>
</evidence>
<proteinExistence type="inferred from homology"/>
<geneLocation type="plasmid" evidence="6 7">
    <name>unnamed1</name>
</geneLocation>
<dbReference type="PANTHER" id="PTHR11707">
    <property type="entry name" value="L-ASPARAGINASE"/>
    <property type="match status" value="1"/>
</dbReference>
<dbReference type="GO" id="GO:0004067">
    <property type="term" value="F:asparaginase activity"/>
    <property type="evidence" value="ECO:0007669"/>
    <property type="project" value="UniProtKB-UniRule"/>
</dbReference>
<keyword evidence="2" id="KW-0378">Hydrolase</keyword>
<dbReference type="PIRSF" id="PIRSF001220">
    <property type="entry name" value="L-ASNase_gatD"/>
    <property type="match status" value="1"/>
</dbReference>
<accession>A0A2U9SC00</accession>
<dbReference type="OrthoDB" id="9788068at2"/>
<evidence type="ECO:0000256" key="1">
    <source>
        <dbReference type="ARBA" id="ARBA00010518"/>
    </source>
</evidence>
<dbReference type="InterPro" id="IPR006034">
    <property type="entry name" value="Asparaginase/glutaminase-like"/>
</dbReference>
<protein>
    <submittedName>
        <fullName evidence="6">Asparaginase</fullName>
    </submittedName>
</protein>
<organism evidence="6 7">
    <name type="scientific">Azospirillum ramasamyi</name>
    <dbReference type="NCBI Taxonomy" id="682998"/>
    <lineage>
        <taxon>Bacteria</taxon>
        <taxon>Pseudomonadati</taxon>
        <taxon>Pseudomonadota</taxon>
        <taxon>Alphaproteobacteria</taxon>
        <taxon>Rhodospirillales</taxon>
        <taxon>Azospirillaceae</taxon>
        <taxon>Azospirillum</taxon>
    </lineage>
</organism>
<dbReference type="GO" id="GO:0006528">
    <property type="term" value="P:asparagine metabolic process"/>
    <property type="evidence" value="ECO:0007669"/>
    <property type="project" value="InterPro"/>
</dbReference>
<dbReference type="KEGG" id="azm:DM194_14215"/>
<dbReference type="PANTHER" id="PTHR11707:SF28">
    <property type="entry name" value="60 KDA LYSOPHOSPHOLIPASE"/>
    <property type="match status" value="1"/>
</dbReference>
<dbReference type="Pfam" id="PF17763">
    <property type="entry name" value="Asparaginase_C"/>
    <property type="match status" value="1"/>
</dbReference>
<dbReference type="SMART" id="SM00870">
    <property type="entry name" value="Asparaginase"/>
    <property type="match status" value="1"/>
</dbReference>
<dbReference type="Gene3D" id="3.40.50.1170">
    <property type="entry name" value="L-asparaginase, N-terminal domain"/>
    <property type="match status" value="1"/>
</dbReference>
<evidence type="ECO:0000256" key="3">
    <source>
        <dbReference type="PIRSR" id="PIRSR604550-50"/>
    </source>
</evidence>
<gene>
    <name evidence="6" type="ORF">DM194_14215</name>
</gene>
<dbReference type="Gene3D" id="3.40.50.40">
    <property type="match status" value="1"/>
</dbReference>
<dbReference type="AlphaFoldDB" id="A0A2U9SC00"/>
<keyword evidence="6" id="KW-0614">Plasmid</keyword>
<dbReference type="Pfam" id="PF00710">
    <property type="entry name" value="Asparaginase"/>
    <property type="match status" value="1"/>
</dbReference>
<dbReference type="InterPro" id="IPR037152">
    <property type="entry name" value="L-asparaginase_N_sf"/>
</dbReference>
<evidence type="ECO:0000313" key="6">
    <source>
        <dbReference type="EMBL" id="AWU95478.1"/>
    </source>
</evidence>
<evidence type="ECO:0000256" key="2">
    <source>
        <dbReference type="ARBA" id="ARBA00022801"/>
    </source>
</evidence>
<name>A0A2U9SC00_9PROT</name>
<dbReference type="PROSITE" id="PS51732">
    <property type="entry name" value="ASN_GLN_ASE_3"/>
    <property type="match status" value="1"/>
</dbReference>
<feature type="domain" description="L-asparaginase N-terminal" evidence="4">
    <location>
        <begin position="3"/>
        <end position="200"/>
    </location>
</feature>
<dbReference type="CDD" id="cd08964">
    <property type="entry name" value="L-asparaginase_II"/>
    <property type="match status" value="1"/>
</dbReference>
<reference evidence="6 7" key="1">
    <citation type="submission" date="2018-06" db="EMBL/GenBank/DDBJ databases">
        <title>Complete genome sequencing of Azospirillum sp. M2T2B2.</title>
        <authorList>
            <person name="Heo J."/>
            <person name="Kim S.-J."/>
            <person name="Kwon S.-W."/>
            <person name="Anandham R."/>
        </authorList>
    </citation>
    <scope>NUCLEOTIDE SEQUENCE [LARGE SCALE GENOMIC DNA]</scope>
    <source>
        <strain evidence="6 7">M2T2B2</strain>
        <plasmid evidence="6 7">unnamed1</plasmid>
    </source>
</reference>
<dbReference type="EMBL" id="CP029830">
    <property type="protein sequence ID" value="AWU95478.1"/>
    <property type="molecule type" value="Genomic_DNA"/>
</dbReference>
<dbReference type="InterPro" id="IPR004550">
    <property type="entry name" value="AsnASE_II"/>
</dbReference>
<dbReference type="InterPro" id="IPR040919">
    <property type="entry name" value="Asparaginase_C"/>
</dbReference>
<dbReference type="Proteomes" id="UP000249605">
    <property type="component" value="Plasmid unnamed1"/>
</dbReference>
<dbReference type="PIRSF" id="PIRSF500176">
    <property type="entry name" value="L_ASNase"/>
    <property type="match status" value="1"/>
</dbReference>
<dbReference type="InterPro" id="IPR036152">
    <property type="entry name" value="Asp/glu_Ase-like_sf"/>
</dbReference>
<sequence length="330" mass="34631">MRNVAIIGAGGTIAMEGRHPFDWVDYGDSGIVNPIGTVLDRLGPLLPGVEAIPVPFRTIGSTAIGWPDWRELLTVIADLCRERPDLDGIVVTHGTASLEETAWFLDLTVDIGPTVVLVGAQRPPNTSGSDAGANLRAAMAVAAAPEARDCGVLVVMDNHVFSARDVAKVTNFELSAFQALEFGPLGRVEADGTVALRRRPVRSATRRRFDLAGRESLPRVDVVMSYAGADGAAIEAFRAAGAEGIVSAGFAPGRCAPAERQALIEAVRKGVVVVQSSRAAWGPVPVQDYNVAVGILSAGDLSPQKARIALALALTATRDPQEIQAILATC</sequence>
<feature type="active site" description="O-isoaspartyl threonine intermediate" evidence="3">
    <location>
        <position position="12"/>
    </location>
</feature>